<organism evidence="3 4">
    <name type="scientific">Halovenus rubra</name>
    <dbReference type="NCBI Taxonomy" id="869890"/>
    <lineage>
        <taxon>Archaea</taxon>
        <taxon>Methanobacteriati</taxon>
        <taxon>Methanobacteriota</taxon>
        <taxon>Stenosarchaea group</taxon>
        <taxon>Halobacteria</taxon>
        <taxon>Halobacteriales</taxon>
        <taxon>Haloarculaceae</taxon>
        <taxon>Halovenus</taxon>
    </lineage>
</organism>
<dbReference type="AlphaFoldDB" id="A0ABD5XAT8"/>
<dbReference type="CDD" id="cd00090">
    <property type="entry name" value="HTH_ARSR"/>
    <property type="match status" value="1"/>
</dbReference>
<gene>
    <name evidence="3" type="ORF">ACFQJ7_12885</name>
</gene>
<dbReference type="InterPro" id="IPR002831">
    <property type="entry name" value="Tscrpt_reg_TrmB_N"/>
</dbReference>
<proteinExistence type="predicted"/>
<dbReference type="InterPro" id="IPR036390">
    <property type="entry name" value="WH_DNA-bd_sf"/>
</dbReference>
<evidence type="ECO:0000313" key="4">
    <source>
        <dbReference type="Proteomes" id="UP001596414"/>
    </source>
</evidence>
<dbReference type="InterPro" id="IPR011991">
    <property type="entry name" value="ArsR-like_HTH"/>
</dbReference>
<evidence type="ECO:0000313" key="3">
    <source>
        <dbReference type="EMBL" id="MFC7126906.1"/>
    </source>
</evidence>
<feature type="region of interest" description="Disordered" evidence="1">
    <location>
        <begin position="1"/>
        <end position="46"/>
    </location>
</feature>
<dbReference type="RefSeq" id="WP_267637249.1">
    <property type="nucleotide sequence ID" value="NZ_JAODIY010000009.1"/>
</dbReference>
<accession>A0ABD5XAT8</accession>
<evidence type="ECO:0000259" key="2">
    <source>
        <dbReference type="Pfam" id="PF01978"/>
    </source>
</evidence>
<evidence type="ECO:0000256" key="1">
    <source>
        <dbReference type="SAM" id="MobiDB-lite"/>
    </source>
</evidence>
<feature type="domain" description="Transcription regulator TrmB N-terminal" evidence="2">
    <location>
        <begin position="71"/>
        <end position="137"/>
    </location>
</feature>
<reference evidence="3 4" key="1">
    <citation type="journal article" date="2014" name="Int. J. Syst. Evol. Microbiol.">
        <title>Complete genome sequence of Corynebacterium casei LMG S-19264T (=DSM 44701T), isolated from a smear-ripened cheese.</title>
        <authorList>
            <consortium name="US DOE Joint Genome Institute (JGI-PGF)"/>
            <person name="Walter F."/>
            <person name="Albersmeier A."/>
            <person name="Kalinowski J."/>
            <person name="Ruckert C."/>
        </authorList>
    </citation>
    <scope>NUCLEOTIDE SEQUENCE [LARGE SCALE GENOMIC DNA]</scope>
    <source>
        <strain evidence="3 4">CGMCC 4.7215</strain>
    </source>
</reference>
<protein>
    <submittedName>
        <fullName evidence="3">Helix-turn-helix domain-containing protein</fullName>
    </submittedName>
</protein>
<dbReference type="EMBL" id="JBHSZQ010000047">
    <property type="protein sequence ID" value="MFC7126906.1"/>
    <property type="molecule type" value="Genomic_DNA"/>
</dbReference>
<feature type="compositionally biased region" description="Polar residues" evidence="1">
    <location>
        <begin position="168"/>
        <end position="180"/>
    </location>
</feature>
<feature type="region of interest" description="Disordered" evidence="1">
    <location>
        <begin position="163"/>
        <end position="211"/>
    </location>
</feature>
<dbReference type="Proteomes" id="UP001596414">
    <property type="component" value="Unassembled WGS sequence"/>
</dbReference>
<feature type="compositionally biased region" description="Basic and acidic residues" evidence="1">
    <location>
        <begin position="185"/>
        <end position="202"/>
    </location>
</feature>
<feature type="compositionally biased region" description="Acidic residues" evidence="1">
    <location>
        <begin position="1"/>
        <end position="21"/>
    </location>
</feature>
<name>A0ABD5XAT8_9EURY</name>
<dbReference type="Gene3D" id="1.10.10.10">
    <property type="entry name" value="Winged helix-like DNA-binding domain superfamily/Winged helix DNA-binding domain"/>
    <property type="match status" value="1"/>
</dbReference>
<comment type="caution">
    <text evidence="3">The sequence shown here is derived from an EMBL/GenBank/DDBJ whole genome shotgun (WGS) entry which is preliminary data.</text>
</comment>
<dbReference type="InterPro" id="IPR036388">
    <property type="entry name" value="WH-like_DNA-bd_sf"/>
</dbReference>
<sequence>MSTDDTENGEGDEHDLDDNEKENDREQTQTSEDDEVIGPDVRERLGEGADKAIEQFDEGLIDLLAWMLETETRARIYISLRNEPDQTSDEIAERTGLYPSTVREALASLHDDDIVTRSKRQNAGAGNNPYEYSAMPPSDLVGDVVDDIQHHLNSVFNLDKYMDHSSESDNTSEPVTITVTEESDGANHDEANTDDDSTRKDIDDSEKDNEE</sequence>
<dbReference type="Pfam" id="PF01978">
    <property type="entry name" value="TrmB"/>
    <property type="match status" value="1"/>
</dbReference>
<dbReference type="SUPFAM" id="SSF46785">
    <property type="entry name" value="Winged helix' DNA-binding domain"/>
    <property type="match status" value="1"/>
</dbReference>